<protein>
    <submittedName>
        <fullName evidence="2">Glycerophosphodiester phosphodiesterase family protein</fullName>
    </submittedName>
</protein>
<dbReference type="RefSeq" id="WP_192462511.1">
    <property type="nucleotide sequence ID" value="NZ_JACYFJ010000004.1"/>
</dbReference>
<evidence type="ECO:0000313" key="3">
    <source>
        <dbReference type="Proteomes" id="UP001595814"/>
    </source>
</evidence>
<evidence type="ECO:0000259" key="1">
    <source>
        <dbReference type="PROSITE" id="PS51704"/>
    </source>
</evidence>
<dbReference type="CDD" id="cd08566">
    <property type="entry name" value="GDPD_AtGDE_like"/>
    <property type="match status" value="1"/>
</dbReference>
<dbReference type="EMBL" id="JBHSAW010000001">
    <property type="protein sequence ID" value="MFC4094260.1"/>
    <property type="molecule type" value="Genomic_DNA"/>
</dbReference>
<dbReference type="Gene3D" id="3.20.20.190">
    <property type="entry name" value="Phosphatidylinositol (PI) phosphodiesterase"/>
    <property type="match status" value="1"/>
</dbReference>
<dbReference type="Proteomes" id="UP001595814">
    <property type="component" value="Unassembled WGS sequence"/>
</dbReference>
<comment type="caution">
    <text evidence="2">The sequence shown here is derived from an EMBL/GenBank/DDBJ whole genome shotgun (WGS) entry which is preliminary data.</text>
</comment>
<name>A0ABV8JIQ2_9FLAO</name>
<dbReference type="InterPro" id="IPR017946">
    <property type="entry name" value="PLC-like_Pdiesterase_TIM-brl"/>
</dbReference>
<dbReference type="PROSITE" id="PS51257">
    <property type="entry name" value="PROKAR_LIPOPROTEIN"/>
    <property type="match status" value="1"/>
</dbReference>
<sequence>MSQTLTRYFVFLAMIFFLACKSTYDVNSLWSIQTEFHDASSKTVLVAAHRGAHKGNFENSIVSTIKCIELGVDIVEVDVRSTKDGHLVLMHDSSVDRTTNGSGKVADLTLAEIRSLRLKDPDGNLSQETVPTFREFLKVIKGNIMVDIDMKTDNVEGIVKDLKATRTLGEVFYFDNDYVQLDRVKELHPAAQLMPRAYDLQMVDSALTRFAPPVVHIDHKFYSQEVVDVIKRNRARIWINSLGDLDKDIASGNGQKALEQAIEFGANIIQTDEPEIVLQLLKENGLR</sequence>
<reference evidence="3" key="1">
    <citation type="journal article" date="2019" name="Int. J. Syst. Evol. Microbiol.">
        <title>The Global Catalogue of Microorganisms (GCM) 10K type strain sequencing project: providing services to taxonomists for standard genome sequencing and annotation.</title>
        <authorList>
            <consortium name="The Broad Institute Genomics Platform"/>
            <consortium name="The Broad Institute Genome Sequencing Center for Infectious Disease"/>
            <person name="Wu L."/>
            <person name="Ma J."/>
        </authorList>
    </citation>
    <scope>NUCLEOTIDE SEQUENCE [LARGE SCALE GENOMIC DNA]</scope>
    <source>
        <strain evidence="3">CECT 7477</strain>
    </source>
</reference>
<dbReference type="PROSITE" id="PS51704">
    <property type="entry name" value="GP_PDE"/>
    <property type="match status" value="1"/>
</dbReference>
<gene>
    <name evidence="2" type="ORF">ACFOUT_00135</name>
</gene>
<keyword evidence="3" id="KW-1185">Reference proteome</keyword>
<dbReference type="SUPFAM" id="SSF51695">
    <property type="entry name" value="PLC-like phosphodiesterases"/>
    <property type="match status" value="1"/>
</dbReference>
<proteinExistence type="predicted"/>
<dbReference type="PANTHER" id="PTHR46320">
    <property type="entry name" value="GLYCEROPHOSPHODIESTER PHOSPHODIESTERASE 1"/>
    <property type="match status" value="1"/>
</dbReference>
<dbReference type="InterPro" id="IPR030395">
    <property type="entry name" value="GP_PDE_dom"/>
</dbReference>
<accession>A0ABV8JIQ2</accession>
<organism evidence="2 3">
    <name type="scientific">Euzebyella saccharophila</name>
    <dbReference type="NCBI Taxonomy" id="679664"/>
    <lineage>
        <taxon>Bacteria</taxon>
        <taxon>Pseudomonadati</taxon>
        <taxon>Bacteroidota</taxon>
        <taxon>Flavobacteriia</taxon>
        <taxon>Flavobacteriales</taxon>
        <taxon>Flavobacteriaceae</taxon>
        <taxon>Euzebyella</taxon>
    </lineage>
</organism>
<dbReference type="Pfam" id="PF03009">
    <property type="entry name" value="GDPD"/>
    <property type="match status" value="1"/>
</dbReference>
<feature type="domain" description="GP-PDE" evidence="1">
    <location>
        <begin position="44"/>
        <end position="287"/>
    </location>
</feature>
<dbReference type="PANTHER" id="PTHR46320:SF1">
    <property type="entry name" value="GLYCEROPHOSPHODIESTER PHOSPHODIESTERASE 1"/>
    <property type="match status" value="1"/>
</dbReference>
<evidence type="ECO:0000313" key="2">
    <source>
        <dbReference type="EMBL" id="MFC4094260.1"/>
    </source>
</evidence>